<dbReference type="Proteomes" id="UP000823775">
    <property type="component" value="Unassembled WGS sequence"/>
</dbReference>
<evidence type="ECO:0000313" key="2">
    <source>
        <dbReference type="Proteomes" id="UP000823775"/>
    </source>
</evidence>
<sequence length="56" mass="6281">ALTAPLTIVAMTGHHFLNDLSNPPSQRDVETYMRWSIASLMGHHPRHQVVMLSTTI</sequence>
<feature type="non-terminal residue" evidence="1">
    <location>
        <position position="56"/>
    </location>
</feature>
<reference evidence="1 2" key="1">
    <citation type="journal article" date="2021" name="BMC Genomics">
        <title>Datura genome reveals duplications of psychoactive alkaloid biosynthetic genes and high mutation rate following tissue culture.</title>
        <authorList>
            <person name="Rajewski A."/>
            <person name="Carter-House D."/>
            <person name="Stajich J."/>
            <person name="Litt A."/>
        </authorList>
    </citation>
    <scope>NUCLEOTIDE SEQUENCE [LARGE SCALE GENOMIC DNA]</scope>
    <source>
        <strain evidence="1">AR-01</strain>
    </source>
</reference>
<organism evidence="1 2">
    <name type="scientific">Datura stramonium</name>
    <name type="common">Jimsonweed</name>
    <name type="synonym">Common thornapple</name>
    <dbReference type="NCBI Taxonomy" id="4076"/>
    <lineage>
        <taxon>Eukaryota</taxon>
        <taxon>Viridiplantae</taxon>
        <taxon>Streptophyta</taxon>
        <taxon>Embryophyta</taxon>
        <taxon>Tracheophyta</taxon>
        <taxon>Spermatophyta</taxon>
        <taxon>Magnoliopsida</taxon>
        <taxon>eudicotyledons</taxon>
        <taxon>Gunneridae</taxon>
        <taxon>Pentapetalae</taxon>
        <taxon>asterids</taxon>
        <taxon>lamiids</taxon>
        <taxon>Solanales</taxon>
        <taxon>Solanaceae</taxon>
        <taxon>Solanoideae</taxon>
        <taxon>Datureae</taxon>
        <taxon>Datura</taxon>
    </lineage>
</organism>
<proteinExistence type="predicted"/>
<comment type="caution">
    <text evidence="1">The sequence shown here is derived from an EMBL/GenBank/DDBJ whole genome shotgun (WGS) entry which is preliminary data.</text>
</comment>
<accession>A0ABS8UT65</accession>
<dbReference type="EMBL" id="JACEIK010002607">
    <property type="protein sequence ID" value="MCD9638053.1"/>
    <property type="molecule type" value="Genomic_DNA"/>
</dbReference>
<feature type="non-terminal residue" evidence="1">
    <location>
        <position position="1"/>
    </location>
</feature>
<keyword evidence="2" id="KW-1185">Reference proteome</keyword>
<protein>
    <submittedName>
        <fullName evidence="1">Uncharacterized protein</fullName>
    </submittedName>
</protein>
<evidence type="ECO:0000313" key="1">
    <source>
        <dbReference type="EMBL" id="MCD9638053.1"/>
    </source>
</evidence>
<name>A0ABS8UT65_DATST</name>
<gene>
    <name evidence="1" type="ORF">HAX54_021725</name>
</gene>